<evidence type="ECO:0000313" key="1">
    <source>
        <dbReference type="EMBL" id="SEH29667.1"/>
    </source>
</evidence>
<dbReference type="Proteomes" id="UP000198561">
    <property type="component" value="Unassembled WGS sequence"/>
</dbReference>
<dbReference type="STRING" id="680127.SAMN05421593_1139"/>
<dbReference type="OrthoDB" id="1151238at2"/>
<dbReference type="AlphaFoldDB" id="A0A1H6H1I0"/>
<evidence type="ECO:0000313" key="2">
    <source>
        <dbReference type="Proteomes" id="UP000198561"/>
    </source>
</evidence>
<organism evidence="1 2">
    <name type="scientific">Chryseobacterium culicis</name>
    <dbReference type="NCBI Taxonomy" id="680127"/>
    <lineage>
        <taxon>Bacteria</taxon>
        <taxon>Pseudomonadati</taxon>
        <taxon>Bacteroidota</taxon>
        <taxon>Flavobacteriia</taxon>
        <taxon>Flavobacteriales</taxon>
        <taxon>Weeksellaceae</taxon>
        <taxon>Chryseobacterium group</taxon>
        <taxon>Chryseobacterium</taxon>
    </lineage>
</organism>
<proteinExistence type="predicted"/>
<accession>A0A1H6H1I0</accession>
<sequence length="482" mass="54016">MMNTKIFVISTMLVGISVFSQEIKIKKGELLLDDKVVAKVEDKNRVYRFSDMNDKFQFSAAIISPKTSGTQPDRGWIECIGANGNVKEIEFSDNVTFTLSVGKLLVQNIMARDLITKDGIDEAKVNEFFLTADRSLSEKRNESTASQKADAKNEDDLGLSIDFKDNIKNKNGEVIGSITRVIVDPSQSKFFGSPMVHKFLEYRVFDFNRVLIAKLPCTDSDINNEQVGLKIYTFDNKVIPMAAKNGWDYTKPLSVDDIADRLVKKLYANGYSLGDMRPVFEGIEQEKRDAVNQKNLKAENQAKANSINIYNTPGYVIDKTGTKKEGNITIEFESLDAKMGREKGMGDLTNYGGSVTLNVEGKNEFFKAKDGVKFCAGERCFIGVAGTDMFGSKFTEILSENNGSYVLVNLRTPNYYYLKLADQPKAAYLGENGDFGTRKPEKMKKIFDEYVNCPAMNFSNYDTTTKDGLIKILDDYQTSCKK</sequence>
<name>A0A1H6H1I0_CHRCI</name>
<dbReference type="RefSeq" id="WP_139265696.1">
    <property type="nucleotide sequence ID" value="NZ_FNWQ01000001.1"/>
</dbReference>
<protein>
    <submittedName>
        <fullName evidence="1">Uncharacterized protein</fullName>
    </submittedName>
</protein>
<reference evidence="1 2" key="1">
    <citation type="submission" date="2016-10" db="EMBL/GenBank/DDBJ databases">
        <authorList>
            <person name="de Groot N.N."/>
        </authorList>
    </citation>
    <scope>NUCLEOTIDE SEQUENCE [LARGE SCALE GENOMIC DNA]</scope>
    <source>
        <strain evidence="1 2">DSM 23031</strain>
    </source>
</reference>
<gene>
    <name evidence="1" type="ORF">SAMN05421593_1139</name>
</gene>
<dbReference type="EMBL" id="FNWQ01000001">
    <property type="protein sequence ID" value="SEH29667.1"/>
    <property type="molecule type" value="Genomic_DNA"/>
</dbReference>